<accession>A0A100XZH3</accession>
<dbReference type="RefSeq" id="WP_058937972.1">
    <property type="nucleotide sequence ID" value="NZ_LLYW01000004.1"/>
</dbReference>
<gene>
    <name evidence="2" type="ORF">APY94_01590</name>
</gene>
<proteinExistence type="predicted"/>
<dbReference type="STRING" id="227598.APY94_01590"/>
<comment type="caution">
    <text evidence="2">The sequence shown here is derived from an EMBL/GenBank/DDBJ whole genome shotgun (WGS) entry which is preliminary data.</text>
</comment>
<sequence>MQKKPSKGIKFRADILDGDSYGSRSGTSVASSQRPRQGGTPGSVSSEMKACEMLNFLEGLAEWIRYRVSMRDITPNVQDMLLDSENLLRSIRAACEISHYEAAVNMAVSALSLYDEIWRILRGEDPLSIKDKPQRAAYAANPVKSTSEYFTETEWNLLEPMGFAGSLK</sequence>
<dbReference type="AlphaFoldDB" id="A0A100XZH3"/>
<evidence type="ECO:0000256" key="1">
    <source>
        <dbReference type="SAM" id="MobiDB-lite"/>
    </source>
</evidence>
<dbReference type="EMBL" id="LLYW01000004">
    <property type="protein sequence ID" value="KUH34537.1"/>
    <property type="molecule type" value="Genomic_DNA"/>
</dbReference>
<protein>
    <submittedName>
        <fullName evidence="2">Uncharacterized protein</fullName>
    </submittedName>
</protein>
<keyword evidence="3" id="KW-1185">Reference proteome</keyword>
<feature type="compositionally biased region" description="Polar residues" evidence="1">
    <location>
        <begin position="22"/>
        <end position="35"/>
    </location>
</feature>
<dbReference type="Proteomes" id="UP000053462">
    <property type="component" value="Unassembled WGS sequence"/>
</dbReference>
<reference evidence="2 3" key="1">
    <citation type="submission" date="2015-10" db="EMBL/GenBank/DDBJ databases">
        <title>Draft genome sequence of Thermococcus celericrescens strain DSM 17994.</title>
        <authorList>
            <person name="Hong S.-J."/>
            <person name="Park C.-E."/>
            <person name="Shin J.-H."/>
        </authorList>
    </citation>
    <scope>NUCLEOTIDE SEQUENCE [LARGE SCALE GENOMIC DNA]</scope>
    <source>
        <strain evidence="2 3">DSM 17994</strain>
    </source>
</reference>
<evidence type="ECO:0000313" key="3">
    <source>
        <dbReference type="Proteomes" id="UP000053462"/>
    </source>
</evidence>
<organism evidence="2 3">
    <name type="scientific">Thermococcus celericrescens</name>
    <dbReference type="NCBI Taxonomy" id="227598"/>
    <lineage>
        <taxon>Archaea</taxon>
        <taxon>Methanobacteriati</taxon>
        <taxon>Methanobacteriota</taxon>
        <taxon>Thermococci</taxon>
        <taxon>Thermococcales</taxon>
        <taxon>Thermococcaceae</taxon>
        <taxon>Thermococcus</taxon>
    </lineage>
</organism>
<evidence type="ECO:0000313" key="2">
    <source>
        <dbReference type="EMBL" id="KUH34537.1"/>
    </source>
</evidence>
<feature type="region of interest" description="Disordered" evidence="1">
    <location>
        <begin position="15"/>
        <end position="45"/>
    </location>
</feature>
<name>A0A100XZH3_9EURY</name>